<keyword evidence="5" id="KW-0325">Glycoprotein</keyword>
<dbReference type="PANTHER" id="PTHR45778">
    <property type="entry name" value="PURPLE ACID PHOSPHATASE-RELATED"/>
    <property type="match status" value="1"/>
</dbReference>
<feature type="domain" description="Purple acid phosphatase N-terminal" evidence="10">
    <location>
        <begin position="125"/>
        <end position="232"/>
    </location>
</feature>
<evidence type="ECO:0000313" key="12">
    <source>
        <dbReference type="Proteomes" id="UP000290189"/>
    </source>
</evidence>
<keyword evidence="7" id="KW-1133">Transmembrane helix</keyword>
<accession>A0A3P3YGP5</accession>
<dbReference type="SUPFAM" id="SSF56300">
    <property type="entry name" value="Metallo-dependent phosphatases"/>
    <property type="match status" value="1"/>
</dbReference>
<gene>
    <name evidence="11" type="ORF">PLBR_LOCUS6547</name>
</gene>
<evidence type="ECO:0000256" key="7">
    <source>
        <dbReference type="SAM" id="Phobius"/>
    </source>
</evidence>
<comment type="subunit">
    <text evidence="2">Homodimer.</text>
</comment>
<evidence type="ECO:0000256" key="6">
    <source>
        <dbReference type="RuleBase" id="RU361203"/>
    </source>
</evidence>
<evidence type="ECO:0000256" key="1">
    <source>
        <dbReference type="ARBA" id="ARBA00004613"/>
    </source>
</evidence>
<comment type="subcellular location">
    <subcellularLocation>
        <location evidence="1">Secreted</location>
    </subcellularLocation>
</comment>
<keyword evidence="7" id="KW-0812">Transmembrane</keyword>
<feature type="domain" description="Purple acid phosphatase C-terminal" evidence="9">
    <location>
        <begin position="473"/>
        <end position="533"/>
    </location>
</feature>
<dbReference type="CDD" id="cd00839">
    <property type="entry name" value="MPP_PAPs"/>
    <property type="match status" value="1"/>
</dbReference>
<keyword evidence="6" id="KW-0378">Hydrolase</keyword>
<comment type="catalytic activity">
    <reaction evidence="6">
        <text>a phosphate monoester + H2O = an alcohol + phosphate</text>
        <dbReference type="Rhea" id="RHEA:15017"/>
        <dbReference type="ChEBI" id="CHEBI:15377"/>
        <dbReference type="ChEBI" id="CHEBI:30879"/>
        <dbReference type="ChEBI" id="CHEBI:43474"/>
        <dbReference type="ChEBI" id="CHEBI:67140"/>
        <dbReference type="EC" id="3.1.3.2"/>
    </reaction>
</comment>
<dbReference type="PANTHER" id="PTHR45778:SF3">
    <property type="entry name" value="PURPLE ACID PHOSPHATASE"/>
    <property type="match status" value="1"/>
</dbReference>
<keyword evidence="11" id="KW-0496">Mitochondrion</keyword>
<evidence type="ECO:0000256" key="5">
    <source>
        <dbReference type="ARBA" id="ARBA00023180"/>
    </source>
</evidence>
<dbReference type="GO" id="GO:0005576">
    <property type="term" value="C:extracellular region"/>
    <property type="evidence" value="ECO:0007669"/>
    <property type="project" value="UniProtKB-SubCell"/>
</dbReference>
<keyword evidence="4 6" id="KW-0732">Signal</keyword>
<sequence>MLPAMLPIALLVLLSARAGVVESVAASVQVDRTALEGASAWVTVSWDGIPGPTARDRIALYSPPDAPASIKYRNASSVATHLASGSGALPFFLINLRDRMRFRVERDGRVLAASPLLSFGSANVPMSPRLSLTDRSPAELRLSWSSKNTSDARVELRSVDRNGSLPFRWSGTATTTTYAVGDLCGPPASTTGWRDPGAIHYAILQGLSPSTTYMYRFGSATTGWSEERPLRTPPEPSPTSSVRIAVFGDMGAADPDGAASAHSEAMSARTVGVLASHLDDIDLVLHIGDLAYARGYQSIWDAFMYQISPIAGRIPYQTAVGNHELDGLIDRRTPAGRDDSGGECGVPYKKRFPTPTSSRAFWYGFRIGPVHVIVLSTEHALAPGWPQRQFLMDEIANRVDRRVTPWLVVVGHRPVYEDSTTEPDVDVKFMGSFRDDLEPLLRIARVDMAFWGHDHAYYRTCRLHRSACDAGDGVVHVVVGAGGHSLSPDRHPVPPAWLVRRVDRFGIGIVNATGTTLTFQFVDADDGRAVLDQVTLTKAPPAPHGTAASSSSTDPILAFFFVSVTMAGAVAGVVVALRRQRPDGAPTATALQDEAAVEQQGLIDKDRTDRFTIE</sequence>
<dbReference type="GO" id="GO:0046872">
    <property type="term" value="F:metal ion binding"/>
    <property type="evidence" value="ECO:0007669"/>
    <property type="project" value="InterPro"/>
</dbReference>
<evidence type="ECO:0000256" key="4">
    <source>
        <dbReference type="ARBA" id="ARBA00022729"/>
    </source>
</evidence>
<feature type="signal peptide" evidence="6">
    <location>
        <begin position="1"/>
        <end position="23"/>
    </location>
</feature>
<feature type="transmembrane region" description="Helical" evidence="7">
    <location>
        <begin position="556"/>
        <end position="577"/>
    </location>
</feature>
<dbReference type="Gene3D" id="3.60.21.10">
    <property type="match status" value="1"/>
</dbReference>
<dbReference type="Proteomes" id="UP000290189">
    <property type="component" value="Unassembled WGS sequence"/>
</dbReference>
<dbReference type="InterPro" id="IPR004843">
    <property type="entry name" value="Calcineurin-like_PHP"/>
</dbReference>
<dbReference type="Pfam" id="PF16656">
    <property type="entry name" value="Pur_ac_phosph_N"/>
    <property type="match status" value="1"/>
</dbReference>
<evidence type="ECO:0000259" key="8">
    <source>
        <dbReference type="Pfam" id="PF00149"/>
    </source>
</evidence>
<dbReference type="EC" id="3.1.3.2" evidence="6"/>
<comment type="similarity">
    <text evidence="6">Belongs to the metallophosphoesterase superfamily. Purple acid phosphatase family.</text>
</comment>
<keyword evidence="3" id="KW-0964">Secreted</keyword>
<dbReference type="AlphaFoldDB" id="A0A3P3YGP5"/>
<dbReference type="Pfam" id="PF14008">
    <property type="entry name" value="Metallophos_C"/>
    <property type="match status" value="1"/>
</dbReference>
<dbReference type="InterPro" id="IPR025733">
    <property type="entry name" value="PAPs_C"/>
</dbReference>
<reference evidence="11 12" key="1">
    <citation type="submission" date="2018-03" db="EMBL/GenBank/DDBJ databases">
        <authorList>
            <person name="Fogelqvist J."/>
        </authorList>
    </citation>
    <scope>NUCLEOTIDE SEQUENCE [LARGE SCALE GENOMIC DNA]</scope>
</reference>
<geneLocation type="mitochondrion" evidence="11"/>
<feature type="domain" description="Calcineurin-like phosphoesterase" evidence="8">
    <location>
        <begin position="243"/>
        <end position="457"/>
    </location>
</feature>
<evidence type="ECO:0000259" key="9">
    <source>
        <dbReference type="Pfam" id="PF14008"/>
    </source>
</evidence>
<evidence type="ECO:0000259" key="10">
    <source>
        <dbReference type="Pfam" id="PF16656"/>
    </source>
</evidence>
<dbReference type="GO" id="GO:0003993">
    <property type="term" value="F:acid phosphatase activity"/>
    <property type="evidence" value="ECO:0007669"/>
    <property type="project" value="UniProtKB-EC"/>
</dbReference>
<name>A0A3P3YGP5_PLABS</name>
<feature type="chain" id="PRO_5017850517" description="Purple acid phosphatase" evidence="6">
    <location>
        <begin position="24"/>
        <end position="614"/>
    </location>
</feature>
<evidence type="ECO:0000256" key="3">
    <source>
        <dbReference type="ARBA" id="ARBA00022525"/>
    </source>
</evidence>
<dbReference type="SUPFAM" id="SSF49363">
    <property type="entry name" value="Purple acid phosphatase, N-terminal domain"/>
    <property type="match status" value="1"/>
</dbReference>
<protein>
    <recommendedName>
        <fullName evidence="6">Purple acid phosphatase</fullName>
        <ecNumber evidence="6">3.1.3.2</ecNumber>
    </recommendedName>
</protein>
<dbReference type="EMBL" id="OVEO01000011">
    <property type="protein sequence ID" value="SPQ99332.1"/>
    <property type="molecule type" value="Genomic_DNA"/>
</dbReference>
<evidence type="ECO:0000256" key="2">
    <source>
        <dbReference type="ARBA" id="ARBA00011738"/>
    </source>
</evidence>
<dbReference type="InterPro" id="IPR008963">
    <property type="entry name" value="Purple_acid_Pase-like_N"/>
</dbReference>
<evidence type="ECO:0000313" key="11">
    <source>
        <dbReference type="EMBL" id="SPQ99332.1"/>
    </source>
</evidence>
<organism evidence="11 12">
    <name type="scientific">Plasmodiophora brassicae</name>
    <name type="common">Clubroot disease agent</name>
    <dbReference type="NCBI Taxonomy" id="37360"/>
    <lineage>
        <taxon>Eukaryota</taxon>
        <taxon>Sar</taxon>
        <taxon>Rhizaria</taxon>
        <taxon>Endomyxa</taxon>
        <taxon>Phytomyxea</taxon>
        <taxon>Plasmodiophorida</taxon>
        <taxon>Plasmodiophoridae</taxon>
        <taxon>Plasmodiophora</taxon>
    </lineage>
</organism>
<dbReference type="InterPro" id="IPR041792">
    <property type="entry name" value="MPP_PAP"/>
</dbReference>
<dbReference type="Gene3D" id="2.60.40.380">
    <property type="entry name" value="Purple acid phosphatase-like, N-terminal"/>
    <property type="match status" value="1"/>
</dbReference>
<dbReference type="Pfam" id="PF00149">
    <property type="entry name" value="Metallophos"/>
    <property type="match status" value="1"/>
</dbReference>
<dbReference type="InterPro" id="IPR015914">
    <property type="entry name" value="PAPs_N"/>
</dbReference>
<keyword evidence="7" id="KW-0472">Membrane</keyword>
<dbReference type="InterPro" id="IPR029052">
    <property type="entry name" value="Metallo-depent_PP-like"/>
</dbReference>
<proteinExistence type="inferred from homology"/>